<keyword evidence="1" id="KW-0732">Signal</keyword>
<dbReference type="SMART" id="SM00972">
    <property type="entry name" value="SCPU"/>
    <property type="match status" value="1"/>
</dbReference>
<feature type="signal peptide" evidence="1">
    <location>
        <begin position="1"/>
        <end position="28"/>
    </location>
</feature>
<dbReference type="Proteomes" id="UP001064933">
    <property type="component" value="Chromosome"/>
</dbReference>
<organism evidence="3 4">
    <name type="scientific">Roseateles amylovorans</name>
    <dbReference type="NCBI Taxonomy" id="2978473"/>
    <lineage>
        <taxon>Bacteria</taxon>
        <taxon>Pseudomonadati</taxon>
        <taxon>Pseudomonadota</taxon>
        <taxon>Betaproteobacteria</taxon>
        <taxon>Burkholderiales</taxon>
        <taxon>Sphaerotilaceae</taxon>
        <taxon>Roseateles</taxon>
    </lineage>
</organism>
<keyword evidence="4" id="KW-1185">Reference proteome</keyword>
<proteinExistence type="predicted"/>
<gene>
    <name evidence="3" type="ORF">N4261_22380</name>
</gene>
<evidence type="ECO:0000313" key="3">
    <source>
        <dbReference type="EMBL" id="UXH77699.1"/>
    </source>
</evidence>
<name>A0ABY6AWX9_9BURK</name>
<dbReference type="InterPro" id="IPR007893">
    <property type="entry name" value="Spore_coat_U/FanG"/>
</dbReference>
<protein>
    <submittedName>
        <fullName evidence="3">Spore coat U domain-containing protein</fullName>
    </submittedName>
</protein>
<accession>A0ABY6AWX9</accession>
<evidence type="ECO:0000256" key="1">
    <source>
        <dbReference type="SAM" id="SignalP"/>
    </source>
</evidence>
<dbReference type="PANTHER" id="PTHR37089">
    <property type="entry name" value="PROTEIN U-RELATED"/>
    <property type="match status" value="1"/>
</dbReference>
<reference evidence="3" key="1">
    <citation type="submission" date="2022-10" db="EMBL/GenBank/DDBJ databases">
        <title>Characterization and whole genome sequencing of a new Roseateles species, isolated from fresh water.</title>
        <authorList>
            <person name="Guliayeva D.Y."/>
            <person name="Akhremchuk A.E."/>
            <person name="Sikolenko M.A."/>
            <person name="Valentovich L.N."/>
            <person name="Sidarenka A.V."/>
        </authorList>
    </citation>
    <scope>NUCLEOTIDE SEQUENCE</scope>
    <source>
        <strain evidence="3">BIM B-1768</strain>
    </source>
</reference>
<evidence type="ECO:0000313" key="4">
    <source>
        <dbReference type="Proteomes" id="UP001064933"/>
    </source>
</evidence>
<dbReference type="RefSeq" id="WP_261757453.1">
    <property type="nucleotide sequence ID" value="NZ_CP104562.2"/>
</dbReference>
<evidence type="ECO:0000259" key="2">
    <source>
        <dbReference type="Pfam" id="PF05229"/>
    </source>
</evidence>
<dbReference type="EMBL" id="CP104562">
    <property type="protein sequence ID" value="UXH77699.1"/>
    <property type="molecule type" value="Genomic_DNA"/>
</dbReference>
<dbReference type="Pfam" id="PF05229">
    <property type="entry name" value="SCPU"/>
    <property type="match status" value="1"/>
</dbReference>
<sequence>MARAAALLLTTGVVVVMVMVVAAPSASAGTASNTMNASTTVVSACSVNGNTLNFGSTINPVGGGAVASSTSLTVQCTAATPYSVALNAGTNTGGGSNFAGRVLKNGAYTIGYQLYLNAGLTTLWGDGTAGSSVYSGTGTGGVQTLTIYGNLPSLTGAVPGLYTDTVTVTVSY</sequence>
<feature type="chain" id="PRO_5045504456" evidence="1">
    <location>
        <begin position="29"/>
        <end position="172"/>
    </location>
</feature>
<dbReference type="InterPro" id="IPR053167">
    <property type="entry name" value="Spore_coat_component"/>
</dbReference>
<feature type="domain" description="Spore coat protein U/FanG" evidence="2">
    <location>
        <begin position="33"/>
        <end position="169"/>
    </location>
</feature>